<dbReference type="EMBL" id="KK583276">
    <property type="protein sequence ID" value="KDO22044.1"/>
    <property type="molecule type" value="Genomic_DNA"/>
</dbReference>
<evidence type="ECO:0000313" key="2">
    <source>
        <dbReference type="Proteomes" id="UP000030745"/>
    </source>
</evidence>
<name>A0A067BU34_SAPPC</name>
<dbReference type="GeneID" id="24134230"/>
<gene>
    <name evidence="1" type="ORF">SPRG_12253</name>
</gene>
<keyword evidence="2" id="KW-1185">Reference proteome</keyword>
<sequence>MDLAPEEAFLALMKPWFPGKIPVLALEEIASRFHRDDNDYCYLTYEDRQEIDKNPERAAIMQLMKRQLNDFRLPFKLHFGSPKVTERMKIALERREAERETFPDRFYIPQDSALWETRIGKLASVPRPAATLDVNRCIRCLAYYQILMDSTDVPFSFVVPNSPKWPAELHGYAIGREFYNLQAGRVPLPLRLARALEQMAFPLTLLPKPQSQDAQSS</sequence>
<protein>
    <submittedName>
        <fullName evidence="1">Uncharacterized protein</fullName>
    </submittedName>
</protein>
<reference evidence="1 2" key="1">
    <citation type="journal article" date="2013" name="PLoS Genet.">
        <title>Distinctive expansion of potential virulence genes in the genome of the oomycete fish pathogen Saprolegnia parasitica.</title>
        <authorList>
            <person name="Jiang R.H."/>
            <person name="de Bruijn I."/>
            <person name="Haas B.J."/>
            <person name="Belmonte R."/>
            <person name="Lobach L."/>
            <person name="Christie J."/>
            <person name="van den Ackerveken G."/>
            <person name="Bottin A."/>
            <person name="Bulone V."/>
            <person name="Diaz-Moreno S.M."/>
            <person name="Dumas B."/>
            <person name="Fan L."/>
            <person name="Gaulin E."/>
            <person name="Govers F."/>
            <person name="Grenville-Briggs L.J."/>
            <person name="Horner N.R."/>
            <person name="Levin J.Z."/>
            <person name="Mammella M."/>
            <person name="Meijer H.J."/>
            <person name="Morris P."/>
            <person name="Nusbaum C."/>
            <person name="Oome S."/>
            <person name="Phillips A.J."/>
            <person name="van Rooyen D."/>
            <person name="Rzeszutek E."/>
            <person name="Saraiva M."/>
            <person name="Secombes C.J."/>
            <person name="Seidl M.F."/>
            <person name="Snel B."/>
            <person name="Stassen J.H."/>
            <person name="Sykes S."/>
            <person name="Tripathy S."/>
            <person name="van den Berg H."/>
            <person name="Vega-Arreguin J.C."/>
            <person name="Wawra S."/>
            <person name="Young S.K."/>
            <person name="Zeng Q."/>
            <person name="Dieguez-Uribeondo J."/>
            <person name="Russ C."/>
            <person name="Tyler B.M."/>
            <person name="van West P."/>
        </authorList>
    </citation>
    <scope>NUCLEOTIDE SEQUENCE [LARGE SCALE GENOMIC DNA]</scope>
    <source>
        <strain evidence="1 2">CBS 223.65</strain>
    </source>
</reference>
<dbReference type="RefSeq" id="XP_012207287.1">
    <property type="nucleotide sequence ID" value="XM_012351897.1"/>
</dbReference>
<accession>A0A067BU34</accession>
<evidence type="ECO:0000313" key="1">
    <source>
        <dbReference type="EMBL" id="KDO22044.1"/>
    </source>
</evidence>
<dbReference type="AlphaFoldDB" id="A0A067BU34"/>
<organism evidence="1 2">
    <name type="scientific">Saprolegnia parasitica (strain CBS 223.65)</name>
    <dbReference type="NCBI Taxonomy" id="695850"/>
    <lineage>
        <taxon>Eukaryota</taxon>
        <taxon>Sar</taxon>
        <taxon>Stramenopiles</taxon>
        <taxon>Oomycota</taxon>
        <taxon>Saprolegniomycetes</taxon>
        <taxon>Saprolegniales</taxon>
        <taxon>Saprolegniaceae</taxon>
        <taxon>Saprolegnia</taxon>
    </lineage>
</organism>
<dbReference type="VEuPathDB" id="FungiDB:SPRG_12253"/>
<proteinExistence type="predicted"/>
<dbReference type="KEGG" id="spar:SPRG_12253"/>
<dbReference type="Proteomes" id="UP000030745">
    <property type="component" value="Unassembled WGS sequence"/>
</dbReference>